<dbReference type="KEGG" id="ndv:NDEV_1708"/>
<sequence length="165" mass="17983">MATKKGIIITAVILAVIAGASSLVWFLPQNHGSSFVVSDYKSELDSVKERHSLIIADTESNLKGLSDKTLSPDNFTSQAQISSSQITSLISELVESNPPVEWKQSYGAYFEGLKKYNDYLTEIISLANKIKSGSSSSDISDEMSKIDSLKQESDSLVSKSNQTRP</sequence>
<feature type="transmembrane region" description="Helical" evidence="2">
    <location>
        <begin position="7"/>
        <end position="27"/>
    </location>
</feature>
<feature type="region of interest" description="Disordered" evidence="1">
    <location>
        <begin position="131"/>
        <end position="165"/>
    </location>
</feature>
<keyword evidence="2" id="KW-1133">Transmembrane helix</keyword>
<dbReference type="EMBL" id="LN890280">
    <property type="protein sequence ID" value="CUR52470.1"/>
    <property type="molecule type" value="Genomic_DNA"/>
</dbReference>
<accession>A0A128A552</accession>
<feature type="compositionally biased region" description="Basic and acidic residues" evidence="1">
    <location>
        <begin position="142"/>
        <end position="153"/>
    </location>
</feature>
<evidence type="ECO:0000313" key="4">
    <source>
        <dbReference type="Proteomes" id="UP000196239"/>
    </source>
</evidence>
<protein>
    <submittedName>
        <fullName evidence="3">Uncharacterized protein</fullName>
    </submittedName>
</protein>
<dbReference type="AlphaFoldDB" id="A0A128A552"/>
<feature type="compositionally biased region" description="Polar residues" evidence="1">
    <location>
        <begin position="154"/>
        <end position="165"/>
    </location>
</feature>
<evidence type="ECO:0000313" key="3">
    <source>
        <dbReference type="EMBL" id="CUR52470.1"/>
    </source>
</evidence>
<keyword evidence="2" id="KW-0812">Transmembrane</keyword>
<keyword evidence="4" id="KW-1185">Reference proteome</keyword>
<gene>
    <name evidence="3" type="ORF">NDEV_1708</name>
</gene>
<keyword evidence="2" id="KW-0472">Membrane</keyword>
<evidence type="ECO:0000256" key="2">
    <source>
        <dbReference type="SAM" id="Phobius"/>
    </source>
</evidence>
<dbReference type="Proteomes" id="UP000196239">
    <property type="component" value="Chromosome 1"/>
</dbReference>
<reference evidence="4" key="1">
    <citation type="submission" date="2015-10" db="EMBL/GenBank/DDBJ databases">
        <authorList>
            <person name="Lehtovirta-Morley L.E."/>
            <person name="Vieille C."/>
        </authorList>
    </citation>
    <scope>NUCLEOTIDE SEQUENCE [LARGE SCALE GENOMIC DNA]</scope>
</reference>
<name>A0A128A552_9ARCH</name>
<proteinExistence type="predicted"/>
<evidence type="ECO:0000256" key="1">
    <source>
        <dbReference type="SAM" id="MobiDB-lite"/>
    </source>
</evidence>
<organism evidence="3 4">
    <name type="scientific">Nitrosotalea devaniterrae</name>
    <dbReference type="NCBI Taxonomy" id="1078905"/>
    <lineage>
        <taxon>Archaea</taxon>
        <taxon>Nitrososphaerota</taxon>
        <taxon>Nitrososphaeria</taxon>
        <taxon>Nitrosotaleales</taxon>
        <taxon>Nitrosotaleaceae</taxon>
        <taxon>Nitrosotalea</taxon>
    </lineage>
</organism>